<dbReference type="PANTHER" id="PTHR33018:SF37">
    <property type="entry name" value="TRANSPOSASE TNP1_EN_SPM-LIKE DOMAIN-CONTAINING PROTEIN"/>
    <property type="match status" value="1"/>
</dbReference>
<proteinExistence type="predicted"/>
<keyword evidence="2" id="KW-1185">Reference proteome</keyword>
<dbReference type="AlphaFoldDB" id="A0AAX6HDV5"/>
<dbReference type="Proteomes" id="UP001140949">
    <property type="component" value="Unassembled WGS sequence"/>
</dbReference>
<evidence type="ECO:0000313" key="2">
    <source>
        <dbReference type="Proteomes" id="UP001140949"/>
    </source>
</evidence>
<name>A0AAX6HDV5_IRIPA</name>
<dbReference type="EMBL" id="JANAVB010010193">
    <property type="protein sequence ID" value="KAJ6839260.1"/>
    <property type="molecule type" value="Genomic_DNA"/>
</dbReference>
<reference evidence="1" key="2">
    <citation type="submission" date="2023-04" db="EMBL/GenBank/DDBJ databases">
        <authorList>
            <person name="Bruccoleri R.E."/>
            <person name="Oakeley E.J."/>
            <person name="Faust A.-M."/>
            <person name="Dessus-Babus S."/>
            <person name="Altorfer M."/>
            <person name="Burckhardt D."/>
            <person name="Oertli M."/>
            <person name="Naumann U."/>
            <person name="Petersen F."/>
            <person name="Wong J."/>
        </authorList>
    </citation>
    <scope>NUCLEOTIDE SEQUENCE</scope>
    <source>
        <strain evidence="1">GSM-AAB239-AS_SAM_17_03QT</strain>
        <tissue evidence="1">Leaf</tissue>
    </source>
</reference>
<accession>A0AAX6HDV5</accession>
<organism evidence="1 2">
    <name type="scientific">Iris pallida</name>
    <name type="common">Sweet iris</name>
    <dbReference type="NCBI Taxonomy" id="29817"/>
    <lineage>
        <taxon>Eukaryota</taxon>
        <taxon>Viridiplantae</taxon>
        <taxon>Streptophyta</taxon>
        <taxon>Embryophyta</taxon>
        <taxon>Tracheophyta</taxon>
        <taxon>Spermatophyta</taxon>
        <taxon>Magnoliopsida</taxon>
        <taxon>Liliopsida</taxon>
        <taxon>Asparagales</taxon>
        <taxon>Iridaceae</taxon>
        <taxon>Iridoideae</taxon>
        <taxon>Irideae</taxon>
        <taxon>Iris</taxon>
    </lineage>
</organism>
<protein>
    <recommendedName>
        <fullName evidence="3">Transposase</fullName>
    </recommendedName>
</protein>
<dbReference type="PANTHER" id="PTHR33018">
    <property type="entry name" value="OS10G0338966 PROTEIN-RELATED"/>
    <property type="match status" value="1"/>
</dbReference>
<comment type="caution">
    <text evidence="1">The sequence shown here is derived from an EMBL/GenBank/DDBJ whole genome shotgun (WGS) entry which is preliminary data.</text>
</comment>
<evidence type="ECO:0008006" key="3">
    <source>
        <dbReference type="Google" id="ProtNLM"/>
    </source>
</evidence>
<dbReference type="InterPro" id="IPR004252">
    <property type="entry name" value="Probable_transposase_24"/>
</dbReference>
<evidence type="ECO:0000313" key="1">
    <source>
        <dbReference type="EMBL" id="KAJ6839260.1"/>
    </source>
</evidence>
<reference evidence="1" key="1">
    <citation type="journal article" date="2023" name="GigaByte">
        <title>Genome assembly of the bearded iris, Iris pallida Lam.</title>
        <authorList>
            <person name="Bruccoleri R.E."/>
            <person name="Oakeley E.J."/>
            <person name="Faust A.M.E."/>
            <person name="Altorfer M."/>
            <person name="Dessus-Babus S."/>
            <person name="Burckhardt D."/>
            <person name="Oertli M."/>
            <person name="Naumann U."/>
            <person name="Petersen F."/>
            <person name="Wong J."/>
        </authorList>
    </citation>
    <scope>NUCLEOTIDE SEQUENCE</scope>
    <source>
        <strain evidence="1">GSM-AAB239-AS_SAM_17_03QT</strain>
    </source>
</reference>
<sequence>MSSNPSGTQAVSPSKVKKYSLHIEANGVIRGEGEAKWSSKCGKLIRAHIPIGYNDWRSVDKVYKDALWNSLVAKFEFNIDPILARPLLEPKFPQFFRTVKYHLRGIIKDKEVIYLPKPLALSQCLDDIDKIWWEQFIANEYAPKKIEQRKKNAENKAQSKITHTLGRKSYNRVYEELEEEHPEQGVRRSEAWKRAHKNKAIGNVLPCALEKYNKIEAAEKRQKLAANMSGDGVPSIEDFENDPIAEVFGADKMSRCRAVSSTSSTKHVKIGQAAKAIANKNSNPEVIQRLNSLEGMVREVLTYVYTSHKSQNPTFGSGTPEAEGASNNMHIPITPRNLNPVLNNTVSLGENGNNDGHVVHDKNGGPTSGGKTNVVLLGRGREDIAKGFLESHTICHGREVQGDEKIVYVSEVTKPEAPVYDGPQNGISLLCELVDGGYIIWGGKRIRYL</sequence>
<gene>
    <name evidence="1" type="ORF">M6B38_317050</name>
</gene>
<dbReference type="Pfam" id="PF03004">
    <property type="entry name" value="Transposase_24"/>
    <property type="match status" value="1"/>
</dbReference>